<dbReference type="Pfam" id="PF13585">
    <property type="entry name" value="CHU_C"/>
    <property type="match status" value="1"/>
</dbReference>
<dbReference type="SUPFAM" id="SSF49299">
    <property type="entry name" value="PKD domain"/>
    <property type="match status" value="1"/>
</dbReference>
<comment type="caution">
    <text evidence="1">The sequence shown here is derived from an EMBL/GenBank/DDBJ whole genome shotgun (WGS) entry which is preliminary data.</text>
</comment>
<sequence>MPLRSQYIISFLLLLFFWVSEETVRAQSPQHGGQANNWSIADGMYSNHEWLDFNGLTANPFQLSNSNHFNASLNHNNSVSDKDGDLMFYVYTSYIYDSTHQIMQNGTLVDTSTSQINYDSYVLENIIIPKPCSPNSYYLVELLDTGIIHPPYNNSSYHIGLYYTEIDMMLNNNKGAIVPGSKRVLIQDSLNSTFTLTATKHANNRDYWLMSGVRDTNIYQAWHIMDSGIVTTPVTSSLGLNWEDGNDMKFSPTGAKLATAKVYNPDSDNNLNSSTFELLDFNNATGQLTNALKLDFDSSFIPLRSYPLNPQPHYDTLFDCPARYVEFSSNGQILYGSTRHSIVQYDLSSQNNTIIPSSWNVLYKPYNVLASLNNAPWSHLNDIERGPNGKVYQIENHTYFSSSISGWQTINAVSNPNIFGNGANYNDSLLVYTNGISLALPNFIADMLQSRAITLSDTCSNMSISFSLEDTLHIDSAHWYFDTNSTYVSSSTFPVQHTYSQPGDYPVKVRYYSGCTIDSTLDTMHIMPPAEANLGPDRTLCENDTLQNALVYPGLSYQWNTGDTISYLYNPPADTYTIEVSSPNCGTDFDTVVIDSILPFEVNLPADTLLCQSDSFLLDATVGPGNYQWSTGDTTASIYITQSDTYTITFTNSCGSNSDTIFVDGVEEPQVDLGSDTSLCNGQVLYLDATDTLSSYQWHDGNTSPFDTTTTEGLYAVTVTNICGSDSDSLNFNIDTVLTNFNLGEDTILCKDDTLELNAPGDAQNYYWSNGQITPSITVTQQDTYSVEVQNTCGNYFDTIAVLYDESPITNLGPDSTYCYTNLQLLDASWSRASYHWQDGSNGPTHLADSSGKYWVEVTNLCGYDDDTVKIFYDLPLDISLRPDTTLCEGESIQLSVSHHHANFEWNTGSTDSSITGYPGNTYFVTATNACGTKTDTVNLLEKQAPTLELPQTDTLCKDEPIDIKISSSDNIQWFDGESDKERTLFAPGEYPLTATNECGQITDTIILYAEEDPSPQLEADTVICEGEEVQINIKPTFTNHTFDWNTGQESPTITAKESGLYRVTVTSPRGCEGSDEIEIADCPINIFIPNAFTPNGDGLNDKFEVQGIGITDYHILIFDRWGNLVFESNDINHSWNGFQNNSGEKVNQGTYNYKLQYRSADYQLKERFGKIEVIY</sequence>
<dbReference type="RefSeq" id="WP_151166351.1">
    <property type="nucleotide sequence ID" value="NZ_WACR01000002.1"/>
</dbReference>
<dbReference type="InterPro" id="IPR035986">
    <property type="entry name" value="PKD_dom_sf"/>
</dbReference>
<organism evidence="1 2">
    <name type="scientific">Salibacter halophilus</name>
    <dbReference type="NCBI Taxonomy" id="1803916"/>
    <lineage>
        <taxon>Bacteria</taxon>
        <taxon>Pseudomonadati</taxon>
        <taxon>Bacteroidota</taxon>
        <taxon>Flavobacteriia</taxon>
        <taxon>Flavobacteriales</taxon>
        <taxon>Salibacteraceae</taxon>
        <taxon>Salibacter</taxon>
    </lineage>
</organism>
<dbReference type="EMBL" id="WACR01000002">
    <property type="protein sequence ID" value="KAB1065527.1"/>
    <property type="molecule type" value="Genomic_DNA"/>
</dbReference>
<gene>
    <name evidence="1" type="ORF">F3059_02425</name>
</gene>
<name>A0A6N6MAQ8_9FLAO</name>
<accession>A0A6N6MAQ8</accession>
<dbReference type="Proteomes" id="UP000435357">
    <property type="component" value="Unassembled WGS sequence"/>
</dbReference>
<dbReference type="CDD" id="cd00146">
    <property type="entry name" value="PKD"/>
    <property type="match status" value="1"/>
</dbReference>
<protein>
    <submittedName>
        <fullName evidence="1">T9SS type B sorting domain-containing protein</fullName>
    </submittedName>
</protein>
<keyword evidence="2" id="KW-1185">Reference proteome</keyword>
<proteinExistence type="predicted"/>
<dbReference type="InterPro" id="IPR013783">
    <property type="entry name" value="Ig-like_fold"/>
</dbReference>
<dbReference type="NCBIfam" id="TIGR04131">
    <property type="entry name" value="Bac_Flav_CTERM"/>
    <property type="match status" value="1"/>
</dbReference>
<dbReference type="Gene3D" id="2.60.40.10">
    <property type="entry name" value="Immunoglobulins"/>
    <property type="match status" value="1"/>
</dbReference>
<dbReference type="OrthoDB" id="9765926at2"/>
<dbReference type="InterPro" id="IPR026341">
    <property type="entry name" value="T9SS_type_B"/>
</dbReference>
<dbReference type="AlphaFoldDB" id="A0A6N6MAQ8"/>
<evidence type="ECO:0000313" key="1">
    <source>
        <dbReference type="EMBL" id="KAB1065527.1"/>
    </source>
</evidence>
<reference evidence="1 2" key="1">
    <citation type="submission" date="2019-09" db="EMBL/GenBank/DDBJ databases">
        <title>Genomes of Cryomorphaceae.</title>
        <authorList>
            <person name="Bowman J.P."/>
        </authorList>
    </citation>
    <scope>NUCLEOTIDE SEQUENCE [LARGE SCALE GENOMIC DNA]</scope>
    <source>
        <strain evidence="1 2">KCTC 52047</strain>
    </source>
</reference>
<evidence type="ECO:0000313" key="2">
    <source>
        <dbReference type="Proteomes" id="UP000435357"/>
    </source>
</evidence>